<dbReference type="Proteomes" id="UP000798662">
    <property type="component" value="Chromosome 2"/>
</dbReference>
<dbReference type="EMBL" id="CM020619">
    <property type="protein sequence ID" value="KAK1865249.1"/>
    <property type="molecule type" value="Genomic_DNA"/>
</dbReference>
<proteinExistence type="predicted"/>
<protein>
    <submittedName>
        <fullName evidence="1">Uncharacterized protein</fullName>
    </submittedName>
</protein>
<sequence length="1017" mass="110587">MALTGNGAEGNQEVRIGGGDGVHPRDYDYQSLSTRVRNLYEVLDDAACSVPLLERRKYSRPGQFNTRRLRALQQFVLGIGGAGMSRREQKLLYAFLCTWDDHEGECPMVASEDFSLREVFPSVTSFMNALRDDLDEAALDAGWMKVRIKEGGVEYEAYYRPVLKTVLKLLRTSKCFATWSGNDGPAGPTDRRATPLDGDAFRLCEKDVIEAHGVHAFVLGLHLYSDASQLSWSGAHKLYPVRVRLVNDVSGAVTWVTVAYFPVVRKLTETAAEDRSRLRRCGILQRVLYACLRTTIAASHVGVQVHVGGRTLTAFPRVLLYVCDQPEERAVLCLKAGKCQRPCTLCDVRVEVTGTSEALSARERNVVEMLERQLEVSFLRQQNVEGQRRETLEGDHSLTGFVPALAGMAGLSSAPYLLYKMIGFDALHVLDLGVTRIIAQKLVEVFPHICRGDVPLAGSDAATRRITNARLQHLGRRSAACKIPPGFFIKADETQSVYTGRHQREGVATMAFLVAGLWRPLVGRPVGAASTGGATPRGGDNPTNFDQAEVAVSSSVGDLSAEVDGVAAVDGGDNPTNLDHEEVAAGRSTEAPSHRVEGDASAHGDSRPTNASKKAQAAFDWAAYRAVWRDVPIDEAITAMFAEFALLHAELVGSVRSTAAPTMTLNVGKGIADRAERFVIKYVTPILGQQQSIKVHKLMCHVLDAIRMHGNIENGNAAVNESLHKDDKPYYGRTSRDLDNFTAQLVVQAQGSRGLLERIAEEEDDAAASSHAESVDGEVAEADFTDDDDRASGLGGTCPKSQEESQDEEQDPLSAGGSPGQPSGRTRAYHLPLVRLSRLALVPGLAGVEAALGMDSDAQVRVASRVPFIARFDDGTEARQLLYASQSFRGSPWYDAVMYSPTGDGTAVSVGEVRAIVRKPEGDIAVLADMRVVSPAPRCPLVARGCTRLAWLVPEGQGDVCLRAVPLSSIRRVLHVVPDFQDLVSRRGLEALPAAMTAPPEERLAMRYFLNDFYVWG</sequence>
<accession>A0ACC3C4J4</accession>
<name>A0ACC3C4J4_PYRYE</name>
<evidence type="ECO:0000313" key="1">
    <source>
        <dbReference type="EMBL" id="KAK1865249.1"/>
    </source>
</evidence>
<comment type="caution">
    <text evidence="1">The sequence shown here is derived from an EMBL/GenBank/DDBJ whole genome shotgun (WGS) entry which is preliminary data.</text>
</comment>
<keyword evidence="2" id="KW-1185">Reference proteome</keyword>
<evidence type="ECO:0000313" key="2">
    <source>
        <dbReference type="Proteomes" id="UP000798662"/>
    </source>
</evidence>
<gene>
    <name evidence="1" type="ORF">I4F81_007783</name>
</gene>
<reference evidence="1" key="1">
    <citation type="submission" date="2019-11" db="EMBL/GenBank/DDBJ databases">
        <title>Nori genome reveals adaptations in red seaweeds to the harsh intertidal environment.</title>
        <authorList>
            <person name="Wang D."/>
            <person name="Mao Y."/>
        </authorList>
    </citation>
    <scope>NUCLEOTIDE SEQUENCE</scope>
    <source>
        <tissue evidence="1">Gametophyte</tissue>
    </source>
</reference>
<organism evidence="1 2">
    <name type="scientific">Pyropia yezoensis</name>
    <name type="common">Susabi-nori</name>
    <name type="synonym">Porphyra yezoensis</name>
    <dbReference type="NCBI Taxonomy" id="2788"/>
    <lineage>
        <taxon>Eukaryota</taxon>
        <taxon>Rhodophyta</taxon>
        <taxon>Bangiophyceae</taxon>
        <taxon>Bangiales</taxon>
        <taxon>Bangiaceae</taxon>
        <taxon>Pyropia</taxon>
    </lineage>
</organism>